<dbReference type="OrthoDB" id="3266451at2759"/>
<dbReference type="Proteomes" id="UP000663831">
    <property type="component" value="Unassembled WGS sequence"/>
</dbReference>
<proteinExistence type="predicted"/>
<reference evidence="1" key="1">
    <citation type="submission" date="2021-01" db="EMBL/GenBank/DDBJ databases">
        <authorList>
            <person name="Kaushik A."/>
        </authorList>
    </citation>
    <scope>NUCLEOTIDE SEQUENCE</scope>
    <source>
        <strain evidence="1">AG3-1AP</strain>
    </source>
</reference>
<gene>
    <name evidence="1" type="ORF">RDB_LOCUS175752</name>
</gene>
<dbReference type="Gene3D" id="1.20.1280.50">
    <property type="match status" value="1"/>
</dbReference>
<name>A0A8H3DRF1_9AGAM</name>
<accession>A0A8H3DRF1</accession>
<sequence>MIEQTMVTVNCLPPEILMRIFHIVVADPCTFYPYYSSYTKQYYRYPRYLDYLVQVCSLWRTIAISAQTLWRHIDLSPNKPFYDGLVYRAINYMARAGELPIELHIAVPETSSLALKHDEAHQLISLISSRVESLELTMAGSFQEFHRGVFKLLLCQRSALTKLVLRSQAYHYNCFLVATSFASPWEDDYTGPQKLDLTEEEIERSFASLTILHLRGIFPLWSSMAYHGLADLRLLSTNTWSYIQEKEFIDILKSCPGLQILHFQLEIHSPTPVAEKVTPVILQDLQVVKIITSIEEESALCPSNVLRILAPGTKFLRLSFEGYYRQKPGVIAEFERFFARSRVARFYSQTVLPPLDLLLHQSTHLDQVILNSIQTSYHTRLSPWLEVDKLALLPRLRSIQITRSGLYDHALRLLLSYCPDGIVLINCDIYHSYDSTTFDAQEISKAFPTVVIMNGDVYSSRSPIADWDSID</sequence>
<evidence type="ECO:0000313" key="2">
    <source>
        <dbReference type="Proteomes" id="UP000663831"/>
    </source>
</evidence>
<comment type="caution">
    <text evidence="1">The sequence shown here is derived from an EMBL/GenBank/DDBJ whole genome shotgun (WGS) entry which is preliminary data.</text>
</comment>
<organism evidence="1 2">
    <name type="scientific">Rhizoctonia solani</name>
    <dbReference type="NCBI Taxonomy" id="456999"/>
    <lineage>
        <taxon>Eukaryota</taxon>
        <taxon>Fungi</taxon>
        <taxon>Dikarya</taxon>
        <taxon>Basidiomycota</taxon>
        <taxon>Agaricomycotina</taxon>
        <taxon>Agaricomycetes</taxon>
        <taxon>Cantharellales</taxon>
        <taxon>Ceratobasidiaceae</taxon>
        <taxon>Rhizoctonia</taxon>
    </lineage>
</organism>
<protein>
    <recommendedName>
        <fullName evidence="3">F-box domain-containing protein</fullName>
    </recommendedName>
</protein>
<dbReference type="AlphaFoldDB" id="A0A8H3DRF1"/>
<evidence type="ECO:0008006" key="3">
    <source>
        <dbReference type="Google" id="ProtNLM"/>
    </source>
</evidence>
<evidence type="ECO:0000313" key="1">
    <source>
        <dbReference type="EMBL" id="CAE6540895.1"/>
    </source>
</evidence>
<dbReference type="EMBL" id="CAJMWV010010083">
    <property type="protein sequence ID" value="CAE6540895.1"/>
    <property type="molecule type" value="Genomic_DNA"/>
</dbReference>